<dbReference type="Proteomes" id="UP000308382">
    <property type="component" value="Unassembled WGS sequence"/>
</dbReference>
<organism evidence="1 2">
    <name type="scientific">Maribacter aurantiacus</name>
    <dbReference type="NCBI Taxonomy" id="1882343"/>
    <lineage>
        <taxon>Bacteria</taxon>
        <taxon>Pseudomonadati</taxon>
        <taxon>Bacteroidota</taxon>
        <taxon>Flavobacteriia</taxon>
        <taxon>Flavobacteriales</taxon>
        <taxon>Flavobacteriaceae</taxon>
        <taxon>Maribacter</taxon>
    </lineage>
</organism>
<comment type="caution">
    <text evidence="1">The sequence shown here is derived from an EMBL/GenBank/DDBJ whole genome shotgun (WGS) entry which is preliminary data.</text>
</comment>
<protein>
    <submittedName>
        <fullName evidence="1">Uncharacterized protein</fullName>
    </submittedName>
</protein>
<sequence length="61" mass="7086">MVASDVYKIAKLLPKKEIIALFHMLKKDAQPENIIKKPRKKLPDFSVEDALVFLLENHIKK</sequence>
<dbReference type="OrthoDB" id="1450587at2"/>
<proteinExistence type="predicted"/>
<name>A0A5R8MC75_9FLAO</name>
<keyword evidence="2" id="KW-1185">Reference proteome</keyword>
<dbReference type="AlphaFoldDB" id="A0A5R8MC75"/>
<evidence type="ECO:0000313" key="1">
    <source>
        <dbReference type="EMBL" id="TLF47117.1"/>
    </source>
</evidence>
<dbReference type="EMBL" id="VBUK01000001">
    <property type="protein sequence ID" value="TLF47117.1"/>
    <property type="molecule type" value="Genomic_DNA"/>
</dbReference>
<evidence type="ECO:0000313" key="2">
    <source>
        <dbReference type="Proteomes" id="UP000308382"/>
    </source>
</evidence>
<reference evidence="1 2" key="1">
    <citation type="journal article" date="2017" name="Int. J. Syst. Evol. Microbiol.">
        <title>Maripseudobacter aurantiacus gen. nov., sp. nov., a novel member of the family Flavobacteriaceae isolated from a sedimentation basin.</title>
        <authorList>
            <person name="Chen C."/>
            <person name="Su Y."/>
            <person name="Tao T."/>
            <person name="Fu G."/>
            <person name="Zhang C."/>
            <person name="Sun C."/>
            <person name="Zhang X."/>
            <person name="Wu M."/>
        </authorList>
    </citation>
    <scope>NUCLEOTIDE SEQUENCE [LARGE SCALE GENOMIC DNA]</scope>
    <source>
        <strain evidence="2">CDA4</strain>
    </source>
</reference>
<dbReference type="RefSeq" id="WP_138257260.1">
    <property type="nucleotide sequence ID" value="NZ_VBUK01000001.1"/>
</dbReference>
<gene>
    <name evidence="1" type="ORF">FEK29_04955</name>
</gene>
<accession>A0A5R8MC75</accession>